<dbReference type="PANTHER" id="PTHR13430">
    <property type="match status" value="1"/>
</dbReference>
<comment type="subcellular location">
    <subcellularLocation>
        <location evidence="1">Preautophagosomal structure</location>
    </subcellularLocation>
</comment>
<name>A0AAV2I5N6_LYMST</name>
<dbReference type="Gene3D" id="3.30.900.10">
    <property type="entry name" value="HORMA domain"/>
    <property type="match status" value="1"/>
</dbReference>
<dbReference type="EMBL" id="CAXITT010000420">
    <property type="protein sequence ID" value="CAL1541240.1"/>
    <property type="molecule type" value="Genomic_DNA"/>
</dbReference>
<reference evidence="7 8" key="1">
    <citation type="submission" date="2024-04" db="EMBL/GenBank/DDBJ databases">
        <authorList>
            <consortium name="Genoscope - CEA"/>
            <person name="William W."/>
        </authorList>
    </citation>
    <scope>NUCLEOTIDE SEQUENCE [LARGE SCALE GENOMIC DNA]</scope>
</reference>
<keyword evidence="3 4" id="KW-0072">Autophagy</keyword>
<dbReference type="GO" id="GO:0034727">
    <property type="term" value="P:piecemeal microautophagy of the nucleus"/>
    <property type="evidence" value="ECO:0007669"/>
    <property type="project" value="TreeGrafter"/>
</dbReference>
<dbReference type="Proteomes" id="UP001497497">
    <property type="component" value="Unassembled WGS sequence"/>
</dbReference>
<evidence type="ECO:0000256" key="2">
    <source>
        <dbReference type="ARBA" id="ARBA00007341"/>
    </source>
</evidence>
<evidence type="ECO:0000259" key="6">
    <source>
        <dbReference type="Pfam" id="PF10033"/>
    </source>
</evidence>
<protein>
    <recommendedName>
        <fullName evidence="4">Autophagy-related protein 13</fullName>
    </recommendedName>
</protein>
<feature type="compositionally biased region" description="Basic and acidic residues" evidence="5">
    <location>
        <begin position="354"/>
        <end position="371"/>
    </location>
</feature>
<dbReference type="PANTHER" id="PTHR13430:SF4">
    <property type="entry name" value="AUTOPHAGY-RELATED PROTEIN 13"/>
    <property type="match status" value="1"/>
</dbReference>
<evidence type="ECO:0000313" key="7">
    <source>
        <dbReference type="EMBL" id="CAL1541240.1"/>
    </source>
</evidence>
<comment type="caution">
    <text evidence="7">The sequence shown here is derived from an EMBL/GenBank/DDBJ whole genome shotgun (WGS) entry which is preliminary data.</text>
</comment>
<dbReference type="GO" id="GO:0000423">
    <property type="term" value="P:mitophagy"/>
    <property type="evidence" value="ECO:0007669"/>
    <property type="project" value="TreeGrafter"/>
</dbReference>
<keyword evidence="8" id="KW-1185">Reference proteome</keyword>
<evidence type="ECO:0000256" key="5">
    <source>
        <dbReference type="SAM" id="MobiDB-lite"/>
    </source>
</evidence>
<evidence type="ECO:0000256" key="1">
    <source>
        <dbReference type="ARBA" id="ARBA00004329"/>
    </source>
</evidence>
<comment type="similarity">
    <text evidence="2 4">Belongs to the ATG13 family. Metazoan subfamily.</text>
</comment>
<organism evidence="7 8">
    <name type="scientific">Lymnaea stagnalis</name>
    <name type="common">Great pond snail</name>
    <name type="synonym">Helix stagnalis</name>
    <dbReference type="NCBI Taxonomy" id="6523"/>
    <lineage>
        <taxon>Eukaryota</taxon>
        <taxon>Metazoa</taxon>
        <taxon>Spiralia</taxon>
        <taxon>Lophotrochozoa</taxon>
        <taxon>Mollusca</taxon>
        <taxon>Gastropoda</taxon>
        <taxon>Heterobranchia</taxon>
        <taxon>Euthyneura</taxon>
        <taxon>Panpulmonata</taxon>
        <taxon>Hygrophila</taxon>
        <taxon>Lymnaeoidea</taxon>
        <taxon>Lymnaeidae</taxon>
        <taxon>Lymnaea</taxon>
    </lineage>
</organism>
<gene>
    <name evidence="7" type="ORF">GSLYS_00014868001</name>
</gene>
<dbReference type="AlphaFoldDB" id="A0AAV2I5N6"/>
<dbReference type="InterPro" id="IPR040182">
    <property type="entry name" value="ATG13"/>
</dbReference>
<dbReference type="GO" id="GO:0034497">
    <property type="term" value="P:protein localization to phagophore assembly site"/>
    <property type="evidence" value="ECO:0007669"/>
    <property type="project" value="TreeGrafter"/>
</dbReference>
<dbReference type="InterPro" id="IPR036570">
    <property type="entry name" value="HORMA_dom_sf"/>
</dbReference>
<dbReference type="Pfam" id="PF10033">
    <property type="entry name" value="ATG13"/>
    <property type="match status" value="1"/>
</dbReference>
<feature type="region of interest" description="Disordered" evidence="5">
    <location>
        <begin position="331"/>
        <end position="382"/>
    </location>
</feature>
<feature type="region of interest" description="Disordered" evidence="5">
    <location>
        <begin position="230"/>
        <end position="255"/>
    </location>
</feature>
<evidence type="ECO:0000256" key="4">
    <source>
        <dbReference type="RuleBase" id="RU361214"/>
    </source>
</evidence>
<feature type="compositionally biased region" description="Low complexity" evidence="5">
    <location>
        <begin position="331"/>
        <end position="342"/>
    </location>
</feature>
<sequence>MATSAYSLEASGGKDENLERMFKNFTFKCLQVIVQSRLENKIKRTNKETSSADYFCITIPDNQTIEEQIRKVLDGVRSFPVKEQSVCVEIPLVTNDGDHMFLETWDISFNLSSLDTTANKLQHVFTRMCVTLKSLLCATRAMPAFKLARNQGEKGGGYKLNYRFYLGKPQTHYLGEGFRTVKAGAVPTAQGLLAINASFRTKLLLSPEMSASARIAIEMTDDYFVNDSRAASAPPTLSDPQPCSPSQRSPVTRSESPYYFAVSPGSLEKENCELRARLVSESTPWCQTSILNLEELPEPIVGAFSVQKPGHRKVFDHKIPFEGLMKRSMIARQEQQKAAQARMSSEEGDSDVDGNARCKKDTKAKNKENENKNIPSSVLDGHSGQKMSLEEEFVMVDKPPFAADNDPRDVKAFLDVFFRAPKTYEAHECKISVEDYLNDVEALVSRLEEDMPVLDDFCQSVILNSQEENDENPLFS</sequence>
<proteinExistence type="inferred from homology"/>
<evidence type="ECO:0000256" key="3">
    <source>
        <dbReference type="ARBA" id="ARBA00023006"/>
    </source>
</evidence>
<evidence type="ECO:0000313" key="8">
    <source>
        <dbReference type="Proteomes" id="UP001497497"/>
    </source>
</evidence>
<dbReference type="GO" id="GO:0005829">
    <property type="term" value="C:cytosol"/>
    <property type="evidence" value="ECO:0007669"/>
    <property type="project" value="TreeGrafter"/>
</dbReference>
<dbReference type="InterPro" id="IPR018731">
    <property type="entry name" value="Atg13_N"/>
</dbReference>
<dbReference type="GO" id="GO:0000407">
    <property type="term" value="C:phagophore assembly site"/>
    <property type="evidence" value="ECO:0007669"/>
    <property type="project" value="UniProtKB-SubCell"/>
</dbReference>
<dbReference type="GO" id="GO:1990316">
    <property type="term" value="C:Atg1/ULK1 kinase complex"/>
    <property type="evidence" value="ECO:0007669"/>
    <property type="project" value="InterPro"/>
</dbReference>
<feature type="compositionally biased region" description="Polar residues" evidence="5">
    <location>
        <begin position="238"/>
        <end position="255"/>
    </location>
</feature>
<feature type="domain" description="Autophagy-related protein 13 N-terminal" evidence="6">
    <location>
        <begin position="98"/>
        <end position="168"/>
    </location>
</feature>
<accession>A0AAV2I5N6</accession>